<dbReference type="PROSITE" id="PS51257">
    <property type="entry name" value="PROKAR_LIPOPROTEIN"/>
    <property type="match status" value="1"/>
</dbReference>
<protein>
    <recommendedName>
        <fullName evidence="4">Lipoprotein</fullName>
    </recommendedName>
</protein>
<reference evidence="2 3" key="1">
    <citation type="submission" date="2017-02" db="EMBL/GenBank/DDBJ databases">
        <title>Paraburkholderia sophoroidis sp. nov. and Paraburkholderia steynii sp. nov. rhizobial symbionts of the fynbos legume Hypocalyptus sophoroides.</title>
        <authorList>
            <person name="Steenkamp E.T."/>
            <person name="Beukes C.W."/>
            <person name="Van Zyl E."/>
            <person name="Avontuur J."/>
            <person name="Chan W.Y."/>
            <person name="Hassen A."/>
            <person name="Palmer M."/>
            <person name="Mthombeni L."/>
            <person name="Phalane F."/>
            <person name="Sereme K."/>
            <person name="Venter S.N."/>
        </authorList>
    </citation>
    <scope>NUCLEOTIDE SEQUENCE [LARGE SCALE GENOMIC DNA]</scope>
    <source>
        <strain evidence="2 3">HC1.1ba</strain>
    </source>
</reference>
<sequence>MFRTLAALSLASLAGCATHLVPTSQTRAVPQDRIFAVEATQPSQGAQKLTVVRNAGALFAAGVKVDLSVDGRRVAAIATSESVNLYLEPGEHLLRANVGGLGQVFTATTVNVPSKFPIYRIDMTDGDIKLQPSVD</sequence>
<feature type="signal peptide" evidence="1">
    <location>
        <begin position="1"/>
        <end position="19"/>
    </location>
</feature>
<name>A0A4R0XE03_9BURK</name>
<feature type="chain" id="PRO_5020593037" description="Lipoprotein" evidence="1">
    <location>
        <begin position="20"/>
        <end position="135"/>
    </location>
</feature>
<dbReference type="EMBL" id="MWML01000177">
    <property type="protein sequence ID" value="TCG05317.1"/>
    <property type="molecule type" value="Genomic_DNA"/>
</dbReference>
<keyword evidence="1" id="KW-0732">Signal</keyword>
<organism evidence="2 3">
    <name type="scientific">Paraburkholderia steynii</name>
    <dbReference type="NCBI Taxonomy" id="1245441"/>
    <lineage>
        <taxon>Bacteria</taxon>
        <taxon>Pseudomonadati</taxon>
        <taxon>Pseudomonadota</taxon>
        <taxon>Betaproteobacteria</taxon>
        <taxon>Burkholderiales</taxon>
        <taxon>Burkholderiaceae</taxon>
        <taxon>Paraburkholderia</taxon>
    </lineage>
</organism>
<evidence type="ECO:0000313" key="3">
    <source>
        <dbReference type="Proteomes" id="UP000294200"/>
    </source>
</evidence>
<proteinExistence type="predicted"/>
<dbReference type="AlphaFoldDB" id="A0A4R0XE03"/>
<evidence type="ECO:0000256" key="1">
    <source>
        <dbReference type="SAM" id="SignalP"/>
    </source>
</evidence>
<dbReference type="Proteomes" id="UP000294200">
    <property type="component" value="Unassembled WGS sequence"/>
</dbReference>
<evidence type="ECO:0000313" key="2">
    <source>
        <dbReference type="EMBL" id="TCG05317.1"/>
    </source>
</evidence>
<comment type="caution">
    <text evidence="2">The sequence shown here is derived from an EMBL/GenBank/DDBJ whole genome shotgun (WGS) entry which is preliminary data.</text>
</comment>
<evidence type="ECO:0008006" key="4">
    <source>
        <dbReference type="Google" id="ProtNLM"/>
    </source>
</evidence>
<gene>
    <name evidence="2" type="ORF">BZM27_34565</name>
</gene>
<keyword evidence="3" id="KW-1185">Reference proteome</keyword>
<accession>A0A4R0XE03</accession>